<evidence type="ECO:0000313" key="4">
    <source>
        <dbReference type="Ensembl" id="ENSPNAP00000019670.2"/>
    </source>
</evidence>
<dbReference type="PANTHER" id="PTHR46843">
    <property type="entry name" value="BTB/POZ DOMAIN-CONTAINING PROTEIN 16"/>
    <property type="match status" value="1"/>
</dbReference>
<reference evidence="4" key="2">
    <citation type="submission" date="2025-08" db="UniProtKB">
        <authorList>
            <consortium name="Ensembl"/>
        </authorList>
    </citation>
    <scope>IDENTIFICATION</scope>
</reference>
<proteinExistence type="predicted"/>
<protein>
    <recommendedName>
        <fullName evidence="1">BTB/POZ domain-containing protein 16</fullName>
    </recommendedName>
</protein>
<dbReference type="OrthoDB" id="6359943at2759"/>
<reference evidence="4 5" key="1">
    <citation type="submission" date="2020-10" db="EMBL/GenBank/DDBJ databases">
        <title>Pygocentrus nattereri (red-bellied piranha) genome, fPygNat1, primary haplotype.</title>
        <authorList>
            <person name="Myers G."/>
            <person name="Meyer A."/>
            <person name="Karagic N."/>
            <person name="Pippel M."/>
            <person name="Winkler S."/>
            <person name="Tracey A."/>
            <person name="Wood J."/>
            <person name="Formenti G."/>
            <person name="Howe K."/>
            <person name="Fedrigo O."/>
            <person name="Jarvis E.D."/>
        </authorList>
    </citation>
    <scope>NUCLEOTIDE SEQUENCE [LARGE SCALE GENOMIC DNA]</scope>
</reference>
<dbReference type="GeneTree" id="ENSGT00940000169682"/>
<dbReference type="InterPro" id="IPR056426">
    <property type="entry name" value="BTB_BTBDG"/>
</dbReference>
<dbReference type="InterPro" id="IPR048859">
    <property type="entry name" value="BTBD16_C"/>
</dbReference>
<keyword evidence="5" id="KW-1185">Reference proteome</keyword>
<dbReference type="Pfam" id="PF21059">
    <property type="entry name" value="BTBD16_C"/>
    <property type="match status" value="1"/>
</dbReference>
<dbReference type="AlphaFoldDB" id="A0A3B4D829"/>
<dbReference type="Gene3D" id="3.30.710.10">
    <property type="entry name" value="Potassium Channel Kv1.1, Chain A"/>
    <property type="match status" value="1"/>
</dbReference>
<sequence>MPSACLNPRSDGQCRVSPTRLLDARSPSQMTLFPGGFTGPCPQQVIPGPPSRQRTQTGCTNRWRLDRPFSGDLLGQAQVQRAVSLTHRTARSAGTFRTRDVTSSRDPPLMLTDMPQTTGLSSGVHSSPEHSFYLLSQEVTQNAKPDAVLECLGSIWELHGQFLSRSEMLAELYTNCKKQRSIVLQSRAGSRQTATSSGWRGSAGHWGRTLREDGGMGTSRGSLKRPILLQLPVHDPSISKEDLSFALRTLYRPAERPERWEGSLLSVAIMLGLSQLYQRCLNEMMVNITSLTVCDFHRVACEHKQTTLQSACERWLELFLVTELSHQIGLRDLPFDLLLKTLRCPRVFAVNEYDLLKTVLNWMYLQLNPAEQTPPSHSAVNSFFCRSVGVFLEQPVGQMYLPLFQALRLHGITERNHVKEIQKINVFPSSWLLLTFSNHYYSIHNGGDMHMTDFSKHSIRFGMIVEGELQHYTRAIGLYGFYFLLKASRVGQSDSFDFSLERLRHWDPALTESCRTTQPFSVRTERCVRYQVRVQSCVRGEWLEECSGVVSQVFGLSKRCCRSQVFTVDGLSTPLFVTFALAFPSP</sequence>
<feature type="domain" description="BTB/POZ" evidence="2">
    <location>
        <begin position="459"/>
        <end position="565"/>
    </location>
</feature>
<reference evidence="4" key="3">
    <citation type="submission" date="2025-09" db="UniProtKB">
        <authorList>
            <consortium name="Ensembl"/>
        </authorList>
    </citation>
    <scope>IDENTIFICATION</scope>
</reference>
<name>A0A3B4D829_PYGNA</name>
<organism evidence="4 5">
    <name type="scientific">Pygocentrus nattereri</name>
    <name type="common">Red-bellied piranha</name>
    <dbReference type="NCBI Taxonomy" id="42514"/>
    <lineage>
        <taxon>Eukaryota</taxon>
        <taxon>Metazoa</taxon>
        <taxon>Chordata</taxon>
        <taxon>Craniata</taxon>
        <taxon>Vertebrata</taxon>
        <taxon>Euteleostomi</taxon>
        <taxon>Actinopterygii</taxon>
        <taxon>Neopterygii</taxon>
        <taxon>Teleostei</taxon>
        <taxon>Ostariophysi</taxon>
        <taxon>Characiformes</taxon>
        <taxon>Characoidei</taxon>
        <taxon>Pygocentrus</taxon>
    </lineage>
</organism>
<dbReference type="GeneID" id="108435031"/>
<accession>A0A3B4D829</accession>
<evidence type="ECO:0000256" key="1">
    <source>
        <dbReference type="ARBA" id="ARBA00016271"/>
    </source>
</evidence>
<evidence type="ECO:0000313" key="5">
    <source>
        <dbReference type="Proteomes" id="UP001501920"/>
    </source>
</evidence>
<dbReference type="InterPro" id="IPR042833">
    <property type="entry name" value="BTBD16"/>
</dbReference>
<dbReference type="InterPro" id="IPR011333">
    <property type="entry name" value="SKP1/BTB/POZ_sf"/>
</dbReference>
<evidence type="ECO:0000259" key="3">
    <source>
        <dbReference type="Pfam" id="PF23998"/>
    </source>
</evidence>
<evidence type="ECO:0000259" key="2">
    <source>
        <dbReference type="Pfam" id="PF21059"/>
    </source>
</evidence>
<dbReference type="RefSeq" id="XP_017566031.2">
    <property type="nucleotide sequence ID" value="XM_017710542.2"/>
</dbReference>
<dbReference type="OMA" id="RHTDLEF"/>
<feature type="domain" description="BTBDG BTB/POZ" evidence="3">
    <location>
        <begin position="146"/>
        <end position="284"/>
    </location>
</feature>
<dbReference type="PANTHER" id="PTHR46843:SF1">
    <property type="entry name" value="BTB_POZ DOMAIN-CONTAINING PROTEIN 16"/>
    <property type="match status" value="1"/>
</dbReference>
<dbReference type="Proteomes" id="UP001501920">
    <property type="component" value="Chromosome 13"/>
</dbReference>
<dbReference type="Pfam" id="PF23998">
    <property type="entry name" value="BTB_BTBDG"/>
    <property type="match status" value="1"/>
</dbReference>
<dbReference type="CDD" id="cd18492">
    <property type="entry name" value="BACK_BTBD16"/>
    <property type="match status" value="1"/>
</dbReference>
<gene>
    <name evidence="4" type="primary">BTBD16</name>
</gene>
<dbReference type="Ensembl" id="ENSPNAT00000029666.2">
    <property type="protein sequence ID" value="ENSPNAP00000019670.2"/>
    <property type="gene ID" value="ENSPNAG00000026336.2"/>
</dbReference>